<dbReference type="EMBL" id="JANPWB010000002">
    <property type="protein sequence ID" value="KAJ1207011.1"/>
    <property type="molecule type" value="Genomic_DNA"/>
</dbReference>
<keyword evidence="3" id="KW-1185">Reference proteome</keyword>
<evidence type="ECO:0000313" key="3">
    <source>
        <dbReference type="Proteomes" id="UP001066276"/>
    </source>
</evidence>
<sequence>MRRLFLLCPDADVQEPWGEEKAPAGMASFHNRFPQGNAAQQVATSTPSTTTNGMKKVKDGHEGQPWYNSTLRKLKSQIERETRKVVEDLRWGKIPNKTRLLKLQYKKDCWIEKRRYQEDLWTKLLISSKQKNNKKFWKLVNGLALGKT</sequence>
<evidence type="ECO:0000256" key="1">
    <source>
        <dbReference type="SAM" id="MobiDB-lite"/>
    </source>
</evidence>
<protein>
    <submittedName>
        <fullName evidence="2">Uncharacterized protein</fullName>
    </submittedName>
</protein>
<organism evidence="2 3">
    <name type="scientific">Pleurodeles waltl</name>
    <name type="common">Iberian ribbed newt</name>
    <dbReference type="NCBI Taxonomy" id="8319"/>
    <lineage>
        <taxon>Eukaryota</taxon>
        <taxon>Metazoa</taxon>
        <taxon>Chordata</taxon>
        <taxon>Craniata</taxon>
        <taxon>Vertebrata</taxon>
        <taxon>Euteleostomi</taxon>
        <taxon>Amphibia</taxon>
        <taxon>Batrachia</taxon>
        <taxon>Caudata</taxon>
        <taxon>Salamandroidea</taxon>
        <taxon>Salamandridae</taxon>
        <taxon>Pleurodelinae</taxon>
        <taxon>Pleurodeles</taxon>
    </lineage>
</organism>
<name>A0AAV7W2R3_PLEWA</name>
<accession>A0AAV7W2R3</accession>
<reference evidence="2" key="1">
    <citation type="journal article" date="2022" name="bioRxiv">
        <title>Sequencing and chromosome-scale assembly of the giantPleurodeles waltlgenome.</title>
        <authorList>
            <person name="Brown T."/>
            <person name="Elewa A."/>
            <person name="Iarovenko S."/>
            <person name="Subramanian E."/>
            <person name="Araus A.J."/>
            <person name="Petzold A."/>
            <person name="Susuki M."/>
            <person name="Suzuki K.-i.T."/>
            <person name="Hayashi T."/>
            <person name="Toyoda A."/>
            <person name="Oliveira C."/>
            <person name="Osipova E."/>
            <person name="Leigh N.D."/>
            <person name="Simon A."/>
            <person name="Yun M.H."/>
        </authorList>
    </citation>
    <scope>NUCLEOTIDE SEQUENCE</scope>
    <source>
        <strain evidence="2">20211129_DDA</strain>
        <tissue evidence="2">Liver</tissue>
    </source>
</reference>
<dbReference type="AlphaFoldDB" id="A0AAV7W2R3"/>
<gene>
    <name evidence="2" type="ORF">NDU88_002404</name>
</gene>
<feature type="compositionally biased region" description="Polar residues" evidence="1">
    <location>
        <begin position="42"/>
        <end position="53"/>
    </location>
</feature>
<feature type="region of interest" description="Disordered" evidence="1">
    <location>
        <begin position="42"/>
        <end position="64"/>
    </location>
</feature>
<evidence type="ECO:0000313" key="2">
    <source>
        <dbReference type="EMBL" id="KAJ1207011.1"/>
    </source>
</evidence>
<dbReference type="Proteomes" id="UP001066276">
    <property type="component" value="Chromosome 1_2"/>
</dbReference>
<proteinExistence type="predicted"/>
<comment type="caution">
    <text evidence="2">The sequence shown here is derived from an EMBL/GenBank/DDBJ whole genome shotgun (WGS) entry which is preliminary data.</text>
</comment>